<accession>A0A1A9WNR0</accession>
<reference evidence="1" key="2">
    <citation type="submission" date="2020-05" db="UniProtKB">
        <authorList>
            <consortium name="EnsemblMetazoa"/>
        </authorList>
    </citation>
    <scope>IDENTIFICATION</scope>
    <source>
        <strain evidence="1">IAEA</strain>
    </source>
</reference>
<keyword evidence="2" id="KW-1185">Reference proteome</keyword>
<protein>
    <submittedName>
        <fullName evidence="1">Uncharacterized protein</fullName>
    </submittedName>
</protein>
<proteinExistence type="predicted"/>
<organism evidence="1 2">
    <name type="scientific">Glossina brevipalpis</name>
    <dbReference type="NCBI Taxonomy" id="37001"/>
    <lineage>
        <taxon>Eukaryota</taxon>
        <taxon>Metazoa</taxon>
        <taxon>Ecdysozoa</taxon>
        <taxon>Arthropoda</taxon>
        <taxon>Hexapoda</taxon>
        <taxon>Insecta</taxon>
        <taxon>Pterygota</taxon>
        <taxon>Neoptera</taxon>
        <taxon>Endopterygota</taxon>
        <taxon>Diptera</taxon>
        <taxon>Brachycera</taxon>
        <taxon>Muscomorpha</taxon>
        <taxon>Hippoboscoidea</taxon>
        <taxon>Glossinidae</taxon>
        <taxon>Glossina</taxon>
    </lineage>
</organism>
<sequence>MALLDPPLNTSEPNRVLVNAPAAVVVDGNALQAVVVVDCNAPVVVVVDGSTPAALSWAPSVSWLEKSFCLPGFLGGGVANLIILLKLNFSFVSRDNKVTSEQSTLTSFTHFNKHQTEDLLKLRRIFLVLKRKHATDIIKGAK</sequence>
<evidence type="ECO:0000313" key="2">
    <source>
        <dbReference type="Proteomes" id="UP000091820"/>
    </source>
</evidence>
<name>A0A1A9WNR0_9MUSC</name>
<dbReference type="EnsemblMetazoa" id="GBRI026392-RA">
    <property type="protein sequence ID" value="GBRI026392-PA"/>
    <property type="gene ID" value="GBRI026392"/>
</dbReference>
<reference evidence="2" key="1">
    <citation type="submission" date="2014-03" db="EMBL/GenBank/DDBJ databases">
        <authorList>
            <person name="Aksoy S."/>
            <person name="Warren W."/>
            <person name="Wilson R.K."/>
        </authorList>
    </citation>
    <scope>NUCLEOTIDE SEQUENCE [LARGE SCALE GENOMIC DNA]</scope>
    <source>
        <strain evidence="2">IAEA</strain>
    </source>
</reference>
<dbReference type="AlphaFoldDB" id="A0A1A9WNR0"/>
<dbReference type="VEuPathDB" id="VectorBase:GBRI026392"/>
<dbReference type="Proteomes" id="UP000091820">
    <property type="component" value="Unassembled WGS sequence"/>
</dbReference>
<evidence type="ECO:0000313" key="1">
    <source>
        <dbReference type="EnsemblMetazoa" id="GBRI026392-PA"/>
    </source>
</evidence>